<dbReference type="Pfam" id="PF00153">
    <property type="entry name" value="Mito_carr"/>
    <property type="match status" value="1"/>
</dbReference>
<comment type="caution">
    <text evidence="7">The sequence shown here is derived from an EMBL/GenBank/DDBJ whole genome shotgun (WGS) entry which is preliminary data.</text>
</comment>
<evidence type="ECO:0000256" key="4">
    <source>
        <dbReference type="ARBA" id="ARBA00023136"/>
    </source>
</evidence>
<keyword evidence="8" id="KW-1185">Reference proteome</keyword>
<keyword evidence="3" id="KW-0677">Repeat</keyword>
<feature type="compositionally biased region" description="Low complexity" evidence="5">
    <location>
        <begin position="242"/>
        <end position="256"/>
    </location>
</feature>
<feature type="compositionally biased region" description="Basic residues" evidence="5">
    <location>
        <begin position="32"/>
        <end position="43"/>
    </location>
</feature>
<gene>
    <name evidence="7" type="primary">ADNT1</name>
    <name evidence="7" type="ORF">KSP40_PGU004288</name>
</gene>
<evidence type="ECO:0000256" key="3">
    <source>
        <dbReference type="ARBA" id="ARBA00022737"/>
    </source>
</evidence>
<evidence type="ECO:0000256" key="1">
    <source>
        <dbReference type="ARBA" id="ARBA00004141"/>
    </source>
</evidence>
<feature type="region of interest" description="Disordered" evidence="5">
    <location>
        <begin position="157"/>
        <end position="198"/>
    </location>
</feature>
<dbReference type="SUPFAM" id="SSF103506">
    <property type="entry name" value="Mitochondrial carrier"/>
    <property type="match status" value="1"/>
</dbReference>
<evidence type="ECO:0000313" key="8">
    <source>
        <dbReference type="Proteomes" id="UP001412067"/>
    </source>
</evidence>
<feature type="region of interest" description="Disordered" evidence="5">
    <location>
        <begin position="237"/>
        <end position="256"/>
    </location>
</feature>
<dbReference type="EMBL" id="JBBWWR010000006">
    <property type="protein sequence ID" value="KAK8965521.1"/>
    <property type="molecule type" value="Genomic_DNA"/>
</dbReference>
<dbReference type="InterPro" id="IPR018108">
    <property type="entry name" value="MCP_transmembrane"/>
</dbReference>
<dbReference type="PANTHER" id="PTHR24089">
    <property type="entry name" value="SOLUTE CARRIER FAMILY 25"/>
    <property type="match status" value="1"/>
</dbReference>
<evidence type="ECO:0000256" key="2">
    <source>
        <dbReference type="ARBA" id="ARBA00022692"/>
    </source>
</evidence>
<dbReference type="Gene3D" id="1.50.40.10">
    <property type="entry name" value="Mitochondrial carrier domain"/>
    <property type="match status" value="1"/>
</dbReference>
<comment type="subcellular location">
    <subcellularLocation>
        <location evidence="1">Membrane</location>
        <topology evidence="1">Multi-pass membrane protein</topology>
    </subcellularLocation>
</comment>
<reference evidence="7 8" key="1">
    <citation type="journal article" date="2022" name="Nat. Plants">
        <title>Genomes of leafy and leafless Platanthera orchids illuminate the evolution of mycoheterotrophy.</title>
        <authorList>
            <person name="Li M.H."/>
            <person name="Liu K.W."/>
            <person name="Li Z."/>
            <person name="Lu H.C."/>
            <person name="Ye Q.L."/>
            <person name="Zhang D."/>
            <person name="Wang J.Y."/>
            <person name="Li Y.F."/>
            <person name="Zhong Z.M."/>
            <person name="Liu X."/>
            <person name="Yu X."/>
            <person name="Liu D.K."/>
            <person name="Tu X.D."/>
            <person name="Liu B."/>
            <person name="Hao Y."/>
            <person name="Liao X.Y."/>
            <person name="Jiang Y.T."/>
            <person name="Sun W.H."/>
            <person name="Chen J."/>
            <person name="Chen Y.Q."/>
            <person name="Ai Y."/>
            <person name="Zhai J.W."/>
            <person name="Wu S.S."/>
            <person name="Zhou Z."/>
            <person name="Hsiao Y.Y."/>
            <person name="Wu W.L."/>
            <person name="Chen Y.Y."/>
            <person name="Lin Y.F."/>
            <person name="Hsu J.L."/>
            <person name="Li C.Y."/>
            <person name="Wang Z.W."/>
            <person name="Zhao X."/>
            <person name="Zhong W.Y."/>
            <person name="Ma X.K."/>
            <person name="Ma L."/>
            <person name="Huang J."/>
            <person name="Chen G.Z."/>
            <person name="Huang M.Z."/>
            <person name="Huang L."/>
            <person name="Peng D.H."/>
            <person name="Luo Y.B."/>
            <person name="Zou S.Q."/>
            <person name="Chen S.P."/>
            <person name="Lan S."/>
            <person name="Tsai W.C."/>
            <person name="Van de Peer Y."/>
            <person name="Liu Z.J."/>
        </authorList>
    </citation>
    <scope>NUCLEOTIDE SEQUENCE [LARGE SCALE GENOMIC DNA]</scope>
    <source>
        <strain evidence="7">Lor288</strain>
    </source>
</reference>
<name>A0ABR2MN87_9ASPA</name>
<keyword evidence="6" id="KW-1133">Transmembrane helix</keyword>
<protein>
    <submittedName>
        <fullName evidence="7">Mitochondrial adenine nucleotide transporter ADNT1</fullName>
    </submittedName>
</protein>
<feature type="region of interest" description="Disordered" evidence="5">
    <location>
        <begin position="1"/>
        <end position="45"/>
    </location>
</feature>
<evidence type="ECO:0000256" key="6">
    <source>
        <dbReference type="SAM" id="Phobius"/>
    </source>
</evidence>
<keyword evidence="4 6" id="KW-0472">Membrane</keyword>
<dbReference type="InterPro" id="IPR023395">
    <property type="entry name" value="MCP_dom_sf"/>
</dbReference>
<feature type="transmembrane region" description="Helical" evidence="6">
    <location>
        <begin position="127"/>
        <end position="148"/>
    </location>
</feature>
<evidence type="ECO:0000313" key="7">
    <source>
        <dbReference type="EMBL" id="KAK8965521.1"/>
    </source>
</evidence>
<keyword evidence="2 6" id="KW-0812">Transmembrane</keyword>
<feature type="compositionally biased region" description="Gly residues" evidence="5">
    <location>
        <begin position="188"/>
        <end position="198"/>
    </location>
</feature>
<organism evidence="7 8">
    <name type="scientific">Platanthera guangdongensis</name>
    <dbReference type="NCBI Taxonomy" id="2320717"/>
    <lineage>
        <taxon>Eukaryota</taxon>
        <taxon>Viridiplantae</taxon>
        <taxon>Streptophyta</taxon>
        <taxon>Embryophyta</taxon>
        <taxon>Tracheophyta</taxon>
        <taxon>Spermatophyta</taxon>
        <taxon>Magnoliopsida</taxon>
        <taxon>Liliopsida</taxon>
        <taxon>Asparagales</taxon>
        <taxon>Orchidaceae</taxon>
        <taxon>Orchidoideae</taxon>
        <taxon>Orchideae</taxon>
        <taxon>Orchidinae</taxon>
        <taxon>Platanthera</taxon>
    </lineage>
</organism>
<feature type="region of interest" description="Disordered" evidence="5">
    <location>
        <begin position="277"/>
        <end position="303"/>
    </location>
</feature>
<proteinExistence type="predicted"/>
<sequence>MEGSRSRGAKRQSCCLRRAKGSPDWKEAEPGRKRKPHQTRRRNRDVVAGRRFAKLPVLAEMQKSSKSPNFCFFLPLRDLPIIKVPKFLLLPANGGPTLIGILPYAGLKFNIYEKLKSLVPEDYKKLVVLHLCYGALAGLFGQTLTYPLDVVRRQMRGKKSATKCGRGNDSDRGRGGGSGNDTDNSSGSGSGSGSGCGFDLGRGSDNDGGCSNGSDNGTGSGSGLDLGYNLRLTCRNTGSRMQGRPEQQSGQQQWKWKWNPAGKKRCEAMCIYGERERRMSSAGSSPLQTRMRARVREGSGSGA</sequence>
<accession>A0ABR2MN87</accession>
<feature type="compositionally biased region" description="Basic and acidic residues" evidence="5">
    <location>
        <begin position="21"/>
        <end position="31"/>
    </location>
</feature>
<feature type="transmembrane region" description="Helical" evidence="6">
    <location>
        <begin position="87"/>
        <end position="107"/>
    </location>
</feature>
<dbReference type="Proteomes" id="UP001412067">
    <property type="component" value="Unassembled WGS sequence"/>
</dbReference>
<evidence type="ECO:0000256" key="5">
    <source>
        <dbReference type="SAM" id="MobiDB-lite"/>
    </source>
</evidence>